<dbReference type="Proteomes" id="UP000195447">
    <property type="component" value="Unassembled WGS sequence"/>
</dbReference>
<accession>A0A1Y4LXU3</accession>
<dbReference type="Gene3D" id="3.40.710.10">
    <property type="entry name" value="DD-peptidase/beta-lactamase superfamily"/>
    <property type="match status" value="1"/>
</dbReference>
<dbReference type="GO" id="GO:0046677">
    <property type="term" value="P:response to antibiotic"/>
    <property type="evidence" value="ECO:0007669"/>
    <property type="project" value="InterPro"/>
</dbReference>
<dbReference type="PANTHER" id="PTHR35333">
    <property type="entry name" value="BETA-LACTAMASE"/>
    <property type="match status" value="1"/>
</dbReference>
<sequence>MSKDILIKALSIVVCLCLGLVIGSFIFDGKFEAEVAEDTTEKTSKQEEVVVNTREPSTQLIDSINAYLTENGISQEQIGISIRSLDGIEAYEINGDVEFTAASVYKLPLAMIWYEKVNNGEITLQDTLYYDPAYYESGAGVADEYAAGSNITLETLLNSLIIKSDNTAGHILFENLGGWTNFKQEATKYTSRQMDDEFYSYENVLTPNYTGDVLQYLYDHKDSFSTLIENMKNAMPNNYLDLRINTHAAQKYGSFDYAENVAGFVEEVNIPYSIAIFTTLGTNGVNVIGDINQICFEYFANEHA</sequence>
<feature type="domain" description="Beta-lactamase class A catalytic" evidence="2">
    <location>
        <begin position="79"/>
        <end position="278"/>
    </location>
</feature>
<dbReference type="RefSeq" id="WP_087158371.1">
    <property type="nucleotide sequence ID" value="NZ_NFKM01000004.1"/>
</dbReference>
<dbReference type="SUPFAM" id="SSF56601">
    <property type="entry name" value="beta-lactamase/transpeptidase-like"/>
    <property type="match status" value="1"/>
</dbReference>
<dbReference type="PANTHER" id="PTHR35333:SF3">
    <property type="entry name" value="BETA-LACTAMASE-TYPE TRANSPEPTIDASE FOLD CONTAINING PROTEIN"/>
    <property type="match status" value="1"/>
</dbReference>
<name>A0A1Y4LXU3_9FIRM</name>
<evidence type="ECO:0000313" key="3">
    <source>
        <dbReference type="EMBL" id="OUP61397.1"/>
    </source>
</evidence>
<organism evidence="3 4">
    <name type="scientific">Faecalitalea cylindroides</name>
    <dbReference type="NCBI Taxonomy" id="39483"/>
    <lineage>
        <taxon>Bacteria</taxon>
        <taxon>Bacillati</taxon>
        <taxon>Bacillota</taxon>
        <taxon>Erysipelotrichia</taxon>
        <taxon>Erysipelotrichales</taxon>
        <taxon>Erysipelotrichaceae</taxon>
        <taxon>Faecalitalea</taxon>
    </lineage>
</organism>
<dbReference type="EMBL" id="NFKM01000004">
    <property type="protein sequence ID" value="OUP61397.1"/>
    <property type="molecule type" value="Genomic_DNA"/>
</dbReference>
<dbReference type="InterPro" id="IPR045155">
    <property type="entry name" value="Beta-lactam_cat"/>
</dbReference>
<dbReference type="GO" id="GO:0008800">
    <property type="term" value="F:beta-lactamase activity"/>
    <property type="evidence" value="ECO:0007669"/>
    <property type="project" value="InterPro"/>
</dbReference>
<keyword evidence="4" id="KW-1185">Reference proteome</keyword>
<keyword evidence="1" id="KW-0472">Membrane</keyword>
<feature type="transmembrane region" description="Helical" evidence="1">
    <location>
        <begin position="7"/>
        <end position="27"/>
    </location>
</feature>
<keyword evidence="1" id="KW-1133">Transmembrane helix</keyword>
<keyword evidence="1" id="KW-0812">Transmembrane</keyword>
<evidence type="ECO:0000313" key="4">
    <source>
        <dbReference type="Proteomes" id="UP000195447"/>
    </source>
</evidence>
<dbReference type="AlphaFoldDB" id="A0A1Y4LXU3"/>
<comment type="caution">
    <text evidence="3">The sequence shown here is derived from an EMBL/GenBank/DDBJ whole genome shotgun (WGS) entry which is preliminary data.</text>
</comment>
<proteinExistence type="predicted"/>
<reference evidence="4" key="1">
    <citation type="submission" date="2017-04" db="EMBL/GenBank/DDBJ databases">
        <title>Function of individual gut microbiota members based on whole genome sequencing of pure cultures obtained from chicken caecum.</title>
        <authorList>
            <person name="Medvecky M."/>
            <person name="Cejkova D."/>
            <person name="Polansky O."/>
            <person name="Karasova D."/>
            <person name="Kubasova T."/>
            <person name="Cizek A."/>
            <person name="Rychlik I."/>
        </authorList>
    </citation>
    <scope>NUCLEOTIDE SEQUENCE [LARGE SCALE GENOMIC DNA]</scope>
    <source>
        <strain evidence="4">An178</strain>
    </source>
</reference>
<dbReference type="Pfam" id="PF13354">
    <property type="entry name" value="Beta-lactamase2"/>
    <property type="match status" value="1"/>
</dbReference>
<gene>
    <name evidence="3" type="ORF">B5F14_03550</name>
</gene>
<dbReference type="InterPro" id="IPR012338">
    <property type="entry name" value="Beta-lactam/transpept-like"/>
</dbReference>
<evidence type="ECO:0000259" key="2">
    <source>
        <dbReference type="Pfam" id="PF13354"/>
    </source>
</evidence>
<evidence type="ECO:0000256" key="1">
    <source>
        <dbReference type="SAM" id="Phobius"/>
    </source>
</evidence>
<dbReference type="GO" id="GO:0030655">
    <property type="term" value="P:beta-lactam antibiotic catabolic process"/>
    <property type="evidence" value="ECO:0007669"/>
    <property type="project" value="InterPro"/>
</dbReference>
<dbReference type="InterPro" id="IPR000871">
    <property type="entry name" value="Beta-lactam_class-A"/>
</dbReference>
<protein>
    <recommendedName>
        <fullName evidence="2">Beta-lactamase class A catalytic domain-containing protein</fullName>
    </recommendedName>
</protein>